<evidence type="ECO:0000256" key="2">
    <source>
        <dbReference type="ARBA" id="ARBA00006661"/>
    </source>
</evidence>
<feature type="compositionally biased region" description="Basic residues" evidence="10">
    <location>
        <begin position="749"/>
        <end position="762"/>
    </location>
</feature>
<name>A0A9X0B3I0_9EURO</name>
<comment type="caution">
    <text evidence="11">The sequence shown here is derived from an EMBL/GenBank/DDBJ whole genome shotgun (WGS) entry which is preliminary data.</text>
</comment>
<comment type="PTM">
    <text evidence="9">Phosphorylated in response to DNA damage.</text>
</comment>
<keyword evidence="7 9" id="KW-0539">Nucleus</keyword>
<keyword evidence="5 9" id="KW-0233">DNA recombination</keyword>
<reference evidence="11" key="1">
    <citation type="submission" date="2022-12" db="EMBL/GenBank/DDBJ databases">
        <authorList>
            <person name="Petersen C."/>
        </authorList>
    </citation>
    <scope>NUCLEOTIDE SEQUENCE</scope>
    <source>
        <strain evidence="11">IBT 29677</strain>
    </source>
</reference>
<comment type="function">
    <text evidence="9">Regulatory subunit of the SLX1-SLX4 structure-specific endonuclease that resolves DNA secondary structures generated during DNA repair and recombination. Has endonuclease activity towards branched DNA substrates, introducing single-strand cuts in duplex DNA close to junctions with ss-DNA.</text>
</comment>
<dbReference type="GO" id="GO:0033557">
    <property type="term" value="C:Slx1-Slx4 complex"/>
    <property type="evidence" value="ECO:0007669"/>
    <property type="project" value="UniProtKB-UniRule"/>
</dbReference>
<feature type="region of interest" description="Disordered" evidence="10">
    <location>
        <begin position="256"/>
        <end position="367"/>
    </location>
</feature>
<dbReference type="GO" id="GO:0006310">
    <property type="term" value="P:DNA recombination"/>
    <property type="evidence" value="ECO:0007669"/>
    <property type="project" value="UniProtKB-UniRule"/>
</dbReference>
<feature type="compositionally biased region" description="Polar residues" evidence="10">
    <location>
        <begin position="712"/>
        <end position="730"/>
    </location>
</feature>
<feature type="compositionally biased region" description="Polar residues" evidence="10">
    <location>
        <begin position="323"/>
        <end position="353"/>
    </location>
</feature>
<accession>A0A9X0B3I0</accession>
<comment type="similarity">
    <text evidence="2 9">Belongs to the SLX4 family.</text>
</comment>
<evidence type="ECO:0000256" key="8">
    <source>
        <dbReference type="ARBA" id="ARBA00029496"/>
    </source>
</evidence>
<feature type="compositionally biased region" description="Polar residues" evidence="10">
    <location>
        <begin position="10"/>
        <end position="21"/>
    </location>
</feature>
<evidence type="ECO:0000256" key="7">
    <source>
        <dbReference type="ARBA" id="ARBA00023242"/>
    </source>
</evidence>
<keyword evidence="4 9" id="KW-0227">DNA damage</keyword>
<keyword evidence="12" id="KW-1185">Reference proteome</keyword>
<protein>
    <recommendedName>
        <fullName evidence="8 9">Structure-specific endonuclease subunit SLX4</fullName>
    </recommendedName>
</protein>
<feature type="compositionally biased region" description="Polar residues" evidence="10">
    <location>
        <begin position="144"/>
        <end position="159"/>
    </location>
</feature>
<organism evidence="11 12">
    <name type="scientific">Penicillium cosmopolitanum</name>
    <dbReference type="NCBI Taxonomy" id="1131564"/>
    <lineage>
        <taxon>Eukaryota</taxon>
        <taxon>Fungi</taxon>
        <taxon>Dikarya</taxon>
        <taxon>Ascomycota</taxon>
        <taxon>Pezizomycotina</taxon>
        <taxon>Eurotiomycetes</taxon>
        <taxon>Eurotiomycetidae</taxon>
        <taxon>Eurotiales</taxon>
        <taxon>Aspergillaceae</taxon>
        <taxon>Penicillium</taxon>
    </lineage>
</organism>
<evidence type="ECO:0000256" key="6">
    <source>
        <dbReference type="ARBA" id="ARBA00023204"/>
    </source>
</evidence>
<feature type="compositionally biased region" description="Polar residues" evidence="10">
    <location>
        <begin position="665"/>
        <end position="676"/>
    </location>
</feature>
<evidence type="ECO:0000313" key="11">
    <source>
        <dbReference type="EMBL" id="KAJ5386736.1"/>
    </source>
</evidence>
<evidence type="ECO:0000256" key="3">
    <source>
        <dbReference type="ARBA" id="ARBA00022553"/>
    </source>
</evidence>
<dbReference type="Pfam" id="PF09494">
    <property type="entry name" value="Slx4"/>
    <property type="match status" value="1"/>
</dbReference>
<dbReference type="GO" id="GO:0006260">
    <property type="term" value="P:DNA replication"/>
    <property type="evidence" value="ECO:0007669"/>
    <property type="project" value="InterPro"/>
</dbReference>
<gene>
    <name evidence="9" type="primary">SLX4</name>
    <name evidence="11" type="ORF">N7509_009277</name>
</gene>
<dbReference type="GO" id="GO:0017108">
    <property type="term" value="F:5'-flap endonuclease activity"/>
    <property type="evidence" value="ECO:0007669"/>
    <property type="project" value="InterPro"/>
</dbReference>
<reference evidence="11" key="2">
    <citation type="journal article" date="2023" name="IMA Fungus">
        <title>Comparative genomic study of the Penicillium genus elucidates a diverse pangenome and 15 lateral gene transfer events.</title>
        <authorList>
            <person name="Petersen C."/>
            <person name="Sorensen T."/>
            <person name="Nielsen M.R."/>
            <person name="Sondergaard T.E."/>
            <person name="Sorensen J.L."/>
            <person name="Fitzpatrick D.A."/>
            <person name="Frisvad J.C."/>
            <person name="Nielsen K.L."/>
        </authorList>
    </citation>
    <scope>NUCLEOTIDE SEQUENCE</scope>
    <source>
        <strain evidence="11">IBT 29677</strain>
    </source>
</reference>
<feature type="compositionally biased region" description="Low complexity" evidence="10">
    <location>
        <begin position="655"/>
        <end position="664"/>
    </location>
</feature>
<dbReference type="AlphaFoldDB" id="A0A9X0B3I0"/>
<dbReference type="EMBL" id="JAPZBU010000009">
    <property type="protein sequence ID" value="KAJ5386736.1"/>
    <property type="molecule type" value="Genomic_DNA"/>
</dbReference>
<feature type="compositionally biased region" description="Basic and acidic residues" evidence="10">
    <location>
        <begin position="192"/>
        <end position="210"/>
    </location>
</feature>
<feature type="compositionally biased region" description="Low complexity" evidence="10">
    <location>
        <begin position="763"/>
        <end position="772"/>
    </location>
</feature>
<feature type="compositionally biased region" description="Polar residues" evidence="10">
    <location>
        <begin position="598"/>
        <end position="642"/>
    </location>
</feature>
<feature type="compositionally biased region" description="Pro residues" evidence="10">
    <location>
        <begin position="42"/>
        <end position="51"/>
    </location>
</feature>
<dbReference type="OrthoDB" id="5349119at2759"/>
<dbReference type="GO" id="GO:0006281">
    <property type="term" value="P:DNA repair"/>
    <property type="evidence" value="ECO:0007669"/>
    <property type="project" value="UniProtKB-UniRule"/>
</dbReference>
<evidence type="ECO:0000256" key="9">
    <source>
        <dbReference type="HAMAP-Rule" id="MF_03110"/>
    </source>
</evidence>
<evidence type="ECO:0000256" key="1">
    <source>
        <dbReference type="ARBA" id="ARBA00004123"/>
    </source>
</evidence>
<dbReference type="HAMAP" id="MF_03110">
    <property type="entry name" value="Endonuc_su_Slx4"/>
    <property type="match status" value="1"/>
</dbReference>
<feature type="region of interest" description="Disordered" evidence="10">
    <location>
        <begin position="703"/>
        <end position="779"/>
    </location>
</feature>
<keyword evidence="3 9" id="KW-0597">Phosphoprotein</keyword>
<dbReference type="InterPro" id="IPR027784">
    <property type="entry name" value="Slx4_ascomycetes"/>
</dbReference>
<feature type="compositionally biased region" description="Polar residues" evidence="10">
    <location>
        <begin position="56"/>
        <end position="68"/>
    </location>
</feature>
<sequence length="872" mass="94951">MASSAEVIVLSSSPNPFSRTPTRPLRNSEKLLDGSPRGASPPSLPSPPELFNPPSRSRSFPTPKTTDIATKKKPRATKKPAASASLDQNDPAKSKSMVASIASKTDSTRNANPKIQDTADNGAKKGKGPQKSHTKTSTKKKETGNMTLTGKVTKGGSSDQPKEPSKRKKKTTAPSERPDEPIDTSTLQGSEVDMKDRELHLDEALRRRMDWTPPRDTSPKIGPTMEGEGDTEKTPAPAITGGFDKLLSNYNYSGTASAVHEMPPNAGDGGPTKRRRIELVDPLLQPYQVYQADSNGESSTQGTDSSTSGPKSKKKPKGPKRLTTLTARMTAQYTSKNANDDGSASNELQATRKTVSKRRGKGKSTEDEIVFTVLSPEAAFRSLENQDLVFGTCSQLEREDSPHTLDELQQAIRASEKLAFDGSQQTATAKAVSKGHVSYLPGTRNLWQSAARSTEGSLVQAQRMDGVKLAGSAVASKEPNSQTKRSLNWEDDDGWFELDYGKSKPSPKQKTPMRVNRPKFTAVPVSLEPQEPPVEADEAIAKTNPNEEAVSQQPQMPHYSGFTEAELTKQVAAFGFKSVRGRKKMIELLQKCWESKHGNGSKTTLVQSQAQPSSQTDNVMRLSNSTQPRSQDLTPQLETLKTATRPKGQTKKKTASAPSASSRSGQTDTRTETLVSVNPKKVSKHTDRFSQALTSSFIDVEEIQDSEDETAPSPSQVQKRYQEISSTTSDLAPEPSLEIRTKELTTSPTKRKAVASKSKVKAKSSSSAPSKSDNPAFSKRSSLPDLAFQITKAVRSQHLLSPLSSSTGSRSRPTWHEKILMYDPVILEDFTTWLNVEGLGLVGEDREVHAAAAREWCENKGICCCWKNNASW</sequence>
<keyword evidence="6 9" id="KW-0234">DNA repair</keyword>
<feature type="region of interest" description="Disordered" evidence="10">
    <location>
        <begin position="1"/>
        <end position="242"/>
    </location>
</feature>
<feature type="compositionally biased region" description="Basic residues" evidence="10">
    <location>
        <begin position="311"/>
        <end position="320"/>
    </location>
</feature>
<proteinExistence type="inferred from homology"/>
<evidence type="ECO:0000256" key="10">
    <source>
        <dbReference type="SAM" id="MobiDB-lite"/>
    </source>
</evidence>
<evidence type="ECO:0000313" key="12">
    <source>
        <dbReference type="Proteomes" id="UP001147747"/>
    </source>
</evidence>
<feature type="region of interest" description="Disordered" evidence="10">
    <location>
        <begin position="596"/>
        <end position="687"/>
    </location>
</feature>
<evidence type="ECO:0000256" key="4">
    <source>
        <dbReference type="ARBA" id="ARBA00022763"/>
    </source>
</evidence>
<feature type="compositionally biased region" description="Polar residues" evidence="10">
    <location>
        <begin position="102"/>
        <end position="119"/>
    </location>
</feature>
<feature type="compositionally biased region" description="Basic residues" evidence="10">
    <location>
        <begin position="124"/>
        <end position="138"/>
    </location>
</feature>
<feature type="compositionally biased region" description="Low complexity" evidence="10">
    <location>
        <begin position="296"/>
        <end position="310"/>
    </location>
</feature>
<evidence type="ECO:0000256" key="5">
    <source>
        <dbReference type="ARBA" id="ARBA00023172"/>
    </source>
</evidence>
<comment type="subcellular location">
    <subcellularLocation>
        <location evidence="1 9">Nucleus</location>
    </subcellularLocation>
</comment>
<dbReference type="CDD" id="cd22999">
    <property type="entry name" value="SAP_SLX4"/>
    <property type="match status" value="1"/>
</dbReference>
<dbReference type="InterPro" id="IPR018574">
    <property type="entry name" value="Structure-sp_endonuc_su_Slx4"/>
</dbReference>
<comment type="subunit">
    <text evidence="9">Forms a heterodimer with SLX1.</text>
</comment>
<dbReference type="Proteomes" id="UP001147747">
    <property type="component" value="Unassembled WGS sequence"/>
</dbReference>